<gene>
    <name evidence="8" type="ORF">TRICI_001488</name>
</gene>
<reference evidence="8" key="1">
    <citation type="journal article" date="2019" name="G3 (Bethesda)">
        <title>Genome Assemblies of Two Rare Opportunistic Yeast Pathogens: Diutina rugosa (syn. Candida rugosa) and Trichomonascus ciferrii (syn. Candida ciferrii).</title>
        <authorList>
            <person name="Mixao V."/>
            <person name="Saus E."/>
            <person name="Hansen A.P."/>
            <person name="Lass-Florl C."/>
            <person name="Gabaldon T."/>
        </authorList>
    </citation>
    <scope>NUCLEOTIDE SEQUENCE</scope>
    <source>
        <strain evidence="8">CBS 4856</strain>
    </source>
</reference>
<keyword evidence="2" id="KW-0678">Repressor</keyword>
<evidence type="ECO:0000256" key="6">
    <source>
        <dbReference type="SAM" id="Coils"/>
    </source>
</evidence>
<dbReference type="PANTHER" id="PTHR21964">
    <property type="entry name" value="BREAST CANCER METASTASIS-SUPPRESSOR 1"/>
    <property type="match status" value="1"/>
</dbReference>
<comment type="caution">
    <text evidence="8">The sequence shown here is derived from an EMBL/GenBank/DDBJ whole genome shotgun (WGS) entry which is preliminary data.</text>
</comment>
<evidence type="ECO:0000256" key="4">
    <source>
        <dbReference type="ARBA" id="ARBA00023163"/>
    </source>
</evidence>
<sequence length="288" mass="32392">MDDYYRQYGAYYGGNGEMGMAPATTAAGKRDRRRLTISNRLGQIEETFEAERDLQYREMLHGLQTTLSSLHGGVNPEFLEEVADIEEKRDYELTRLELWEQYQVDRTLTEYQREVEQAENEYKQMMQMVRDRLVGRLEAQRKKLREDKALLDIANDHSVFLDSQHQGNGNGTTLLAPGSPGLDRRNTRRRGENTHDELSGMSGAETTATTKSRRGGGGRSGAGNKSTAGPSDIEGLSDRDLEGVLFAKERDAPSTRHTSRSFQGVSVLKADDALQDLALIRSSSKRKR</sequence>
<keyword evidence="4" id="KW-0804">Transcription</keyword>
<accession>A0A642V9K5</accession>
<dbReference type="GO" id="GO:0005654">
    <property type="term" value="C:nucleoplasm"/>
    <property type="evidence" value="ECO:0007669"/>
    <property type="project" value="UniProtKB-ARBA"/>
</dbReference>
<name>A0A642V9K5_9ASCO</name>
<evidence type="ECO:0000256" key="5">
    <source>
        <dbReference type="ARBA" id="ARBA00023242"/>
    </source>
</evidence>
<dbReference type="OrthoDB" id="70376at2759"/>
<organism evidence="8 9">
    <name type="scientific">Trichomonascus ciferrii</name>
    <dbReference type="NCBI Taxonomy" id="44093"/>
    <lineage>
        <taxon>Eukaryota</taxon>
        <taxon>Fungi</taxon>
        <taxon>Dikarya</taxon>
        <taxon>Ascomycota</taxon>
        <taxon>Saccharomycotina</taxon>
        <taxon>Dipodascomycetes</taxon>
        <taxon>Dipodascales</taxon>
        <taxon>Trichomonascaceae</taxon>
        <taxon>Trichomonascus</taxon>
        <taxon>Trichomonascus ciferrii complex</taxon>
    </lineage>
</organism>
<proteinExistence type="predicted"/>
<dbReference type="AlphaFoldDB" id="A0A642V9K5"/>
<dbReference type="VEuPathDB" id="FungiDB:TRICI_001488"/>
<protein>
    <recommendedName>
        <fullName evidence="10">Transcriptional regulatory protein SDS3</fullName>
    </recommendedName>
</protein>
<evidence type="ECO:0000256" key="3">
    <source>
        <dbReference type="ARBA" id="ARBA00023015"/>
    </source>
</evidence>
<keyword evidence="5" id="KW-0539">Nucleus</keyword>
<feature type="region of interest" description="Disordered" evidence="7">
    <location>
        <begin position="162"/>
        <end position="264"/>
    </location>
</feature>
<evidence type="ECO:0000313" key="9">
    <source>
        <dbReference type="Proteomes" id="UP000761534"/>
    </source>
</evidence>
<feature type="compositionally biased region" description="Basic and acidic residues" evidence="7">
    <location>
        <begin position="236"/>
        <end position="254"/>
    </location>
</feature>
<evidence type="ECO:0000256" key="2">
    <source>
        <dbReference type="ARBA" id="ARBA00022491"/>
    </source>
</evidence>
<feature type="compositionally biased region" description="Basic and acidic residues" evidence="7">
    <location>
        <begin position="182"/>
        <end position="198"/>
    </location>
</feature>
<dbReference type="InterPro" id="IPR013907">
    <property type="entry name" value="Sds3"/>
</dbReference>
<keyword evidence="3" id="KW-0805">Transcription regulation</keyword>
<comment type="subcellular location">
    <subcellularLocation>
        <location evidence="1">Nucleus</location>
    </subcellularLocation>
</comment>
<dbReference type="SMART" id="SM01401">
    <property type="entry name" value="Sds3"/>
    <property type="match status" value="1"/>
</dbReference>
<dbReference type="GO" id="GO:0010468">
    <property type="term" value="P:regulation of gene expression"/>
    <property type="evidence" value="ECO:0007669"/>
    <property type="project" value="UniProtKB-ARBA"/>
</dbReference>
<keyword evidence="6" id="KW-0175">Coiled coil</keyword>
<evidence type="ECO:0000313" key="8">
    <source>
        <dbReference type="EMBL" id="KAA8916379.1"/>
    </source>
</evidence>
<feature type="coiled-coil region" evidence="6">
    <location>
        <begin position="101"/>
        <end position="128"/>
    </location>
</feature>
<dbReference type="EMBL" id="SWFS01000105">
    <property type="protein sequence ID" value="KAA8916379.1"/>
    <property type="molecule type" value="Genomic_DNA"/>
</dbReference>
<keyword evidence="9" id="KW-1185">Reference proteome</keyword>
<evidence type="ECO:0000256" key="7">
    <source>
        <dbReference type="SAM" id="MobiDB-lite"/>
    </source>
</evidence>
<dbReference type="Pfam" id="PF08598">
    <property type="entry name" value="Sds3"/>
    <property type="match status" value="1"/>
</dbReference>
<dbReference type="Proteomes" id="UP000761534">
    <property type="component" value="Unassembled WGS sequence"/>
</dbReference>
<feature type="compositionally biased region" description="Polar residues" evidence="7">
    <location>
        <begin position="162"/>
        <end position="173"/>
    </location>
</feature>
<evidence type="ECO:0008006" key="10">
    <source>
        <dbReference type="Google" id="ProtNLM"/>
    </source>
</evidence>
<evidence type="ECO:0000256" key="1">
    <source>
        <dbReference type="ARBA" id="ARBA00004123"/>
    </source>
</evidence>